<name>A0A0F7KNF5_9SPHN</name>
<dbReference type="OrthoDB" id="7428974at2"/>
<organism evidence="1 2">
    <name type="scientific">Croceibacterium atlanticum</name>
    <dbReference type="NCBI Taxonomy" id="1267766"/>
    <lineage>
        <taxon>Bacteria</taxon>
        <taxon>Pseudomonadati</taxon>
        <taxon>Pseudomonadota</taxon>
        <taxon>Alphaproteobacteria</taxon>
        <taxon>Sphingomonadales</taxon>
        <taxon>Erythrobacteraceae</taxon>
        <taxon>Croceibacterium</taxon>
    </lineage>
</organism>
<reference evidence="1" key="1">
    <citation type="submission" date="2015-05" db="EMBL/GenBank/DDBJ databases">
        <title>The complete genome of Altererythrobacter atlanticus strain 26DY36.</title>
        <authorList>
            <person name="Wu Y.-H."/>
            <person name="Cheng H."/>
            <person name="Wu X.-W."/>
        </authorList>
    </citation>
    <scope>NUCLEOTIDE SEQUENCE [LARGE SCALE GENOMIC DNA]</scope>
    <source>
        <strain evidence="1">26DY36</strain>
    </source>
</reference>
<evidence type="ECO:0000313" key="2">
    <source>
        <dbReference type="Proteomes" id="UP000034392"/>
    </source>
</evidence>
<accession>A0A0F7KNF5</accession>
<protein>
    <submittedName>
        <fullName evidence="1">Uncharacterized protein</fullName>
    </submittedName>
</protein>
<gene>
    <name evidence="1" type="ORF">WYH_00032</name>
</gene>
<sequence>MFAIASAIALLATPLAAQEGGSLPGVSDEETRITSGSVESVVRSTDSLLFVRDRANRWYRVQLNDNCLRPVPQMETLLFDNAGSGPIDKFTSVRAQQTGISCRIVSIRRSEAPPQVDSKSRVPAN</sequence>
<dbReference type="STRING" id="1267766.WYH_00032"/>
<dbReference type="EMBL" id="CP011452">
    <property type="protein sequence ID" value="AKH41099.1"/>
    <property type="molecule type" value="Genomic_DNA"/>
</dbReference>
<keyword evidence="2" id="KW-1185">Reference proteome</keyword>
<dbReference type="RefSeq" id="WP_046902207.1">
    <property type="nucleotide sequence ID" value="NZ_CP011452.2"/>
</dbReference>
<dbReference type="PATRIC" id="fig|1267766.3.peg.33"/>
<evidence type="ECO:0000313" key="1">
    <source>
        <dbReference type="EMBL" id="AKH41099.1"/>
    </source>
</evidence>
<dbReference type="KEGG" id="aay:WYH_00032"/>
<proteinExistence type="predicted"/>
<dbReference type="Proteomes" id="UP000034392">
    <property type="component" value="Chromosome"/>
</dbReference>
<dbReference type="AlphaFoldDB" id="A0A0F7KNF5"/>